<protein>
    <submittedName>
        <fullName evidence="1">Uncharacterized protein</fullName>
    </submittedName>
</protein>
<reference evidence="1 2" key="1">
    <citation type="submission" date="2017-02" db="EMBL/GenBank/DDBJ databases">
        <title>Whole genome shotgun sequence of Pantoea agglomerans strain AS1 isolated from a cycad, Zamia floridana in Central Florida, USA.</title>
        <authorList>
            <person name="Lata P."/>
            <person name="Govindarajan S."/>
            <person name="Qi F."/>
            <person name="Li J.-L."/>
            <person name="Maurya S.K."/>
            <person name="Sahoo M.K."/>
        </authorList>
    </citation>
    <scope>NUCLEOTIDE SEQUENCE [LARGE SCALE GENOMIC DNA]</scope>
    <source>
        <strain evidence="1 2">AS1</strain>
    </source>
</reference>
<dbReference type="EMBL" id="MWUE01000011">
    <property type="protein sequence ID" value="OQP34745.1"/>
    <property type="molecule type" value="Genomic_DNA"/>
</dbReference>
<accession>A0A1V9DLV5</accession>
<sequence>MWANTLSRKQLLSAPQLQAPACKGKESVVTEHKVTIPDSWELSENQRHFIESFMDTKAK</sequence>
<proteinExistence type="predicted"/>
<name>A0A1V9DLV5_9GAMM</name>
<comment type="caution">
    <text evidence="1">The sequence shown here is derived from an EMBL/GenBank/DDBJ whole genome shotgun (WGS) entry which is preliminary data.</text>
</comment>
<keyword evidence="2" id="KW-1185">Reference proteome</keyword>
<gene>
    <name evidence="1" type="ORF">B2J69_08020</name>
</gene>
<dbReference type="Proteomes" id="UP000192769">
    <property type="component" value="Unassembled WGS sequence"/>
</dbReference>
<dbReference type="AlphaFoldDB" id="A0A1V9DLV5"/>
<evidence type="ECO:0000313" key="1">
    <source>
        <dbReference type="EMBL" id="OQP34745.1"/>
    </source>
</evidence>
<organism evidence="1 2">
    <name type="scientific">Pantoea latae</name>
    <dbReference type="NCBI Taxonomy" id="1964541"/>
    <lineage>
        <taxon>Bacteria</taxon>
        <taxon>Pseudomonadati</taxon>
        <taxon>Pseudomonadota</taxon>
        <taxon>Gammaproteobacteria</taxon>
        <taxon>Enterobacterales</taxon>
        <taxon>Erwiniaceae</taxon>
        <taxon>Pantoea</taxon>
    </lineage>
</organism>
<evidence type="ECO:0000313" key="2">
    <source>
        <dbReference type="Proteomes" id="UP000192769"/>
    </source>
</evidence>